<dbReference type="AlphaFoldDB" id="A0A225W2C3"/>
<evidence type="ECO:0000256" key="3">
    <source>
        <dbReference type="ARBA" id="ARBA00022723"/>
    </source>
</evidence>
<accession>A0A225W2C3</accession>
<evidence type="ECO:0000313" key="8">
    <source>
        <dbReference type="EMBL" id="OWZ11359.1"/>
    </source>
</evidence>
<dbReference type="STRING" id="4795.A0A225W2C3"/>
<dbReference type="PROSITE" id="PS51981">
    <property type="entry name" value="ZF_RZ"/>
    <property type="match status" value="1"/>
</dbReference>
<proteinExistence type="predicted"/>
<reference evidence="9" key="1">
    <citation type="submission" date="2017-03" db="EMBL/GenBank/DDBJ databases">
        <title>Phytopthora megakarya and P. palmivora, two closely related causual agents of cacao black pod achieved similar genome size and gene model numbers by different mechanisms.</title>
        <authorList>
            <person name="Ali S."/>
            <person name="Shao J."/>
            <person name="Larry D.J."/>
            <person name="Kronmiller B."/>
            <person name="Shen D."/>
            <person name="Strem M.D."/>
            <person name="Melnick R.L."/>
            <person name="Guiltinan M.J."/>
            <person name="Tyler B.M."/>
            <person name="Meinhardt L.W."/>
            <person name="Bailey B.A."/>
        </authorList>
    </citation>
    <scope>NUCLEOTIDE SEQUENCE [LARGE SCALE GENOMIC DNA]</scope>
    <source>
        <strain evidence="9">zdho120</strain>
    </source>
</reference>
<comment type="caution">
    <text evidence="8">The sequence shown here is derived from an EMBL/GenBank/DDBJ whole genome shotgun (WGS) entry which is preliminary data.</text>
</comment>
<keyword evidence="6" id="KW-0391">Immunity</keyword>
<keyword evidence="9" id="KW-1185">Reference proteome</keyword>
<evidence type="ECO:0000256" key="2">
    <source>
        <dbReference type="ARBA" id="ARBA00022490"/>
    </source>
</evidence>
<dbReference type="GO" id="GO:0005737">
    <property type="term" value="C:cytoplasm"/>
    <property type="evidence" value="ECO:0007669"/>
    <property type="project" value="UniProtKB-SubCell"/>
</dbReference>
<name>A0A225W2C3_9STRA</name>
<dbReference type="InterPro" id="IPR046439">
    <property type="entry name" value="ZF_RZ_dom"/>
</dbReference>
<dbReference type="Pfam" id="PF20173">
    <property type="entry name" value="ZnF_RZ-type"/>
    <property type="match status" value="1"/>
</dbReference>
<dbReference type="OrthoDB" id="2423195at2759"/>
<keyword evidence="3" id="KW-0479">Metal-binding</keyword>
<keyword evidence="5" id="KW-0862">Zinc</keyword>
<dbReference type="GO" id="GO:0004842">
    <property type="term" value="F:ubiquitin-protein transferase activity"/>
    <property type="evidence" value="ECO:0007669"/>
    <property type="project" value="InterPro"/>
</dbReference>
<dbReference type="PANTHER" id="PTHR22605">
    <property type="entry name" value="RZ-TYPE DOMAIN-CONTAINING PROTEIN"/>
    <property type="match status" value="1"/>
</dbReference>
<dbReference type="GO" id="GO:0002376">
    <property type="term" value="P:immune system process"/>
    <property type="evidence" value="ECO:0007669"/>
    <property type="project" value="UniProtKB-KW"/>
</dbReference>
<dbReference type="GO" id="GO:0016887">
    <property type="term" value="F:ATP hydrolysis activity"/>
    <property type="evidence" value="ECO:0007669"/>
    <property type="project" value="InterPro"/>
</dbReference>
<dbReference type="Proteomes" id="UP000198211">
    <property type="component" value="Unassembled WGS sequence"/>
</dbReference>
<dbReference type="GO" id="GO:0008270">
    <property type="term" value="F:zinc ion binding"/>
    <property type="evidence" value="ECO:0007669"/>
    <property type="project" value="UniProtKB-KW"/>
</dbReference>
<evidence type="ECO:0000256" key="4">
    <source>
        <dbReference type="ARBA" id="ARBA00022771"/>
    </source>
</evidence>
<evidence type="ECO:0000256" key="5">
    <source>
        <dbReference type="ARBA" id="ARBA00022833"/>
    </source>
</evidence>
<organism evidence="8 9">
    <name type="scientific">Phytophthora megakarya</name>
    <dbReference type="NCBI Taxonomy" id="4795"/>
    <lineage>
        <taxon>Eukaryota</taxon>
        <taxon>Sar</taxon>
        <taxon>Stramenopiles</taxon>
        <taxon>Oomycota</taxon>
        <taxon>Peronosporomycetes</taxon>
        <taxon>Peronosporales</taxon>
        <taxon>Peronosporaceae</taxon>
        <taxon>Phytophthora</taxon>
    </lineage>
</organism>
<sequence length="554" mass="61576">MWTHATRYLQHREDSVHSKVWYCTFVWPSMHSILSKRMKMNQNQTFRSSPLNMVLAKKSVNVCCHVAIDAKAFVTGKRHVPRASVFVTCLAVNMDLAIIRVVIHAPHVRNSAAGAVSTTEIVFYRVELHAIAVYVTIDAQNLFRCPSICGEDCPSDEFCHICGDDDVKERVADVILFQTYGEIDPTEDPVLILPCCSTVYTMTTLDGTLHMSTYYDNNGNPSGPLPGDYIDTPQCPICKKPIRGIRRYGRVTKRAAIDAAEKNFISHSQRQLTALQQRANLAAEIGDLTQDKTLRRDLLCAFGATVKKPPCQKAFEACVAQLTKAKGGQGGGDVFIDINILPVPNSKFPYLGYFYLLSAQLSQLGTGALLNKAAQYARDACKMLKNDSFLLQANEAQLILVQILLSGGEEKLSESVQTEKERAAREKAVVDIASEADNNLGSLELLRSESFQSKHRQTLQDLRRRLLNIVHRARNASFYQDVSMEEMKAIKTAMQAEFSGSGHWYRCENGHSYTIGECGMAMEQTRCPECGAPVGGANHSFVEGTERDTRMDSL</sequence>
<comment type="subcellular location">
    <subcellularLocation>
        <location evidence="1">Cytoplasm</location>
    </subcellularLocation>
</comment>
<protein>
    <recommendedName>
        <fullName evidence="7">RZ-type domain-containing protein</fullName>
    </recommendedName>
</protein>
<dbReference type="PANTHER" id="PTHR22605:SF16">
    <property type="entry name" value="E3 UBIQUITIN-PROTEIN LIGASE RNF213"/>
    <property type="match status" value="1"/>
</dbReference>
<feature type="domain" description="RZ-type" evidence="7">
    <location>
        <begin position="482"/>
        <end position="554"/>
    </location>
</feature>
<evidence type="ECO:0000256" key="6">
    <source>
        <dbReference type="ARBA" id="ARBA00022859"/>
    </source>
</evidence>
<keyword evidence="2" id="KW-0963">Cytoplasm</keyword>
<evidence type="ECO:0000259" key="7">
    <source>
        <dbReference type="PROSITE" id="PS51981"/>
    </source>
</evidence>
<evidence type="ECO:0000313" key="9">
    <source>
        <dbReference type="Proteomes" id="UP000198211"/>
    </source>
</evidence>
<gene>
    <name evidence="8" type="ORF">PHMEG_00015630</name>
</gene>
<dbReference type="EMBL" id="NBNE01002146">
    <property type="protein sequence ID" value="OWZ11359.1"/>
    <property type="molecule type" value="Genomic_DNA"/>
</dbReference>
<keyword evidence="4" id="KW-0863">Zinc-finger</keyword>
<dbReference type="InterPro" id="IPR031248">
    <property type="entry name" value="RNF213"/>
</dbReference>
<evidence type="ECO:0000256" key="1">
    <source>
        <dbReference type="ARBA" id="ARBA00004496"/>
    </source>
</evidence>